<accession>A0A173MA99</accession>
<dbReference type="STRING" id="477680.SAMN05421788_110175"/>
<evidence type="ECO:0000313" key="3">
    <source>
        <dbReference type="Proteomes" id="UP000186917"/>
    </source>
</evidence>
<keyword evidence="3" id="KW-1185">Reference proteome</keyword>
<dbReference type="RefSeq" id="WP_076381751.1">
    <property type="nucleotide sequence ID" value="NZ_AP017422.1"/>
</dbReference>
<dbReference type="KEGG" id="fln:FLA_0431"/>
<feature type="chain" id="PRO_5011568171" description="TerB family tellurite resistance protein" evidence="1">
    <location>
        <begin position="23"/>
        <end position="210"/>
    </location>
</feature>
<gene>
    <name evidence="2" type="ORF">SAMN05421788_110175</name>
</gene>
<dbReference type="EMBL" id="FTOR01000010">
    <property type="protein sequence ID" value="SIT31449.1"/>
    <property type="molecule type" value="Genomic_DNA"/>
</dbReference>
<name>A0A173MA99_9BACT</name>
<protein>
    <recommendedName>
        <fullName evidence="4">TerB family tellurite resistance protein</fullName>
    </recommendedName>
</protein>
<dbReference type="AlphaFoldDB" id="A0A173MA99"/>
<evidence type="ECO:0000256" key="1">
    <source>
        <dbReference type="SAM" id="SignalP"/>
    </source>
</evidence>
<reference evidence="3" key="1">
    <citation type="submission" date="2017-01" db="EMBL/GenBank/DDBJ databases">
        <authorList>
            <person name="Varghese N."/>
            <person name="Submissions S."/>
        </authorList>
    </citation>
    <scope>NUCLEOTIDE SEQUENCE [LARGE SCALE GENOMIC DNA]</scope>
    <source>
        <strain evidence="3">DSM 21054</strain>
    </source>
</reference>
<proteinExistence type="predicted"/>
<keyword evidence="1" id="KW-0732">Signal</keyword>
<evidence type="ECO:0008006" key="4">
    <source>
        <dbReference type="Google" id="ProtNLM"/>
    </source>
</evidence>
<dbReference type="Proteomes" id="UP000186917">
    <property type="component" value="Unassembled WGS sequence"/>
</dbReference>
<evidence type="ECO:0000313" key="2">
    <source>
        <dbReference type="EMBL" id="SIT31449.1"/>
    </source>
</evidence>
<feature type="signal peptide" evidence="1">
    <location>
        <begin position="1"/>
        <end position="22"/>
    </location>
</feature>
<sequence length="210" mass="24113">MKYAIVLLTAMLCLYVPRQAKAQSQELQQLILNVEKWHQLKEILNTMYKGYTILTNGYKTIKDLAEGNFNLHDLFLSTLLKVSPTVAKYHKIVNIISNQQKIIAEYKSAYSSFSLSGVFTDGELDHISNIYNNILDKTAKNFDELLLIITAGQLRMNDAERIAAIDRIDGDVKEKLDFLYAFDKKTLILQQQQQQAIKDIQTLQQLQKQP</sequence>
<organism evidence="2 3">
    <name type="scientific">Filimonas lacunae</name>
    <dbReference type="NCBI Taxonomy" id="477680"/>
    <lineage>
        <taxon>Bacteria</taxon>
        <taxon>Pseudomonadati</taxon>
        <taxon>Bacteroidota</taxon>
        <taxon>Chitinophagia</taxon>
        <taxon>Chitinophagales</taxon>
        <taxon>Chitinophagaceae</taxon>
        <taxon>Filimonas</taxon>
    </lineage>
</organism>